<dbReference type="InterPro" id="IPR001214">
    <property type="entry name" value="SET_dom"/>
</dbReference>
<feature type="compositionally biased region" description="Basic and acidic residues" evidence="1">
    <location>
        <begin position="34"/>
        <end position="44"/>
    </location>
</feature>
<dbReference type="PANTHER" id="PTHR47332:SF4">
    <property type="entry name" value="SET DOMAIN-CONTAINING PROTEIN 5"/>
    <property type="match status" value="1"/>
</dbReference>
<sequence length="634" mass="71477">MERANLINQMAPGKSNKQSRPRKGKNSRKSTKSGRSEVPGHDGLPDGDQSTMAEKQDLADKGGGSTDHEDDQMQGGEQLTAKDAEASVIGDPLFEIKRVKRCVKDFGLFARRPIDKGTVIFKEAPAIEGAQSWLMGEAKFMTLSETKKKAITDLQSRCRCRKVPCIESKLTKLFYLNAFDISAQHLMNRHEAIQTTKFFYLYTTAARINHSCVPNTAYGFTKNKEIFIEALKDIDQGKELTIDYIGAHGETSFRRKILKDVFGFHCRCTSCRNNKLVPEGNRKVGYIGSDLEEEQIPQSEVIGRLSKAEIDRADEVHKWWEQMKSHIRFMVDELRSVIEQLAIKGLIDSDSKLLESIIEEFEDNFRQDLRNNNRFGLDEDVLKVEDGKVPQMLQPARQLVNSIREMNSKVPVEAGESEAELPFLRHWRTIPSEKIPSNRHPAATTAETDEFEDRPLLDRVISELNSYKETLATGEATLEDLLAEIAEREVPKVCPTKVTNEEIEGVTAEGIAAEKNAEEDITKARIPKIVVEDFDELAAKLVPQLALAEANPELEVSAQGMTAEDIAAEKDAEEDLTKVSIPKIIVEDYDELASKPIPQLALAETNPALEISVRKVTAEEMHWRWMQTPRRQMR</sequence>
<keyword evidence="4" id="KW-1185">Reference proteome</keyword>
<evidence type="ECO:0000313" key="3">
    <source>
        <dbReference type="EMBL" id="PSS22175.1"/>
    </source>
</evidence>
<reference evidence="3 4" key="1">
    <citation type="journal article" date="2018" name="New Phytol.">
        <title>Comparative genomics and transcriptomics depict ericoid mycorrhizal fungi as versatile saprotrophs and plant mutualists.</title>
        <authorList>
            <person name="Martino E."/>
            <person name="Morin E."/>
            <person name="Grelet G.A."/>
            <person name="Kuo A."/>
            <person name="Kohler A."/>
            <person name="Daghino S."/>
            <person name="Barry K.W."/>
            <person name="Cichocki N."/>
            <person name="Clum A."/>
            <person name="Dockter R.B."/>
            <person name="Hainaut M."/>
            <person name="Kuo R.C."/>
            <person name="LaButti K."/>
            <person name="Lindahl B.D."/>
            <person name="Lindquist E.A."/>
            <person name="Lipzen A."/>
            <person name="Khouja H.R."/>
            <person name="Magnuson J."/>
            <person name="Murat C."/>
            <person name="Ohm R.A."/>
            <person name="Singer S.W."/>
            <person name="Spatafora J.W."/>
            <person name="Wang M."/>
            <person name="Veneault-Fourrey C."/>
            <person name="Henrissat B."/>
            <person name="Grigoriev I.V."/>
            <person name="Martin F.M."/>
            <person name="Perotto S."/>
        </authorList>
    </citation>
    <scope>NUCLEOTIDE SEQUENCE [LARGE SCALE GENOMIC DNA]</scope>
    <source>
        <strain evidence="3 4">ATCC 22711</strain>
    </source>
</reference>
<proteinExistence type="predicted"/>
<feature type="compositionally biased region" description="Basic residues" evidence="1">
    <location>
        <begin position="17"/>
        <end position="32"/>
    </location>
</feature>
<dbReference type="OrthoDB" id="265717at2759"/>
<dbReference type="Proteomes" id="UP000241818">
    <property type="component" value="Unassembled WGS sequence"/>
</dbReference>
<evidence type="ECO:0000313" key="4">
    <source>
        <dbReference type="Proteomes" id="UP000241818"/>
    </source>
</evidence>
<dbReference type="RefSeq" id="XP_024722330.1">
    <property type="nucleotide sequence ID" value="XM_024868674.1"/>
</dbReference>
<accession>A0A2T3B5Y7</accession>
<dbReference type="STRING" id="857342.A0A2T3B5Y7"/>
<dbReference type="Gene3D" id="2.170.270.10">
    <property type="entry name" value="SET domain"/>
    <property type="match status" value="1"/>
</dbReference>
<dbReference type="PROSITE" id="PS50280">
    <property type="entry name" value="SET"/>
    <property type="match status" value="1"/>
</dbReference>
<dbReference type="InterPro" id="IPR046341">
    <property type="entry name" value="SET_dom_sf"/>
</dbReference>
<evidence type="ECO:0000256" key="1">
    <source>
        <dbReference type="SAM" id="MobiDB-lite"/>
    </source>
</evidence>
<dbReference type="GeneID" id="36576755"/>
<gene>
    <name evidence="3" type="ORF">M430DRAFT_57530</name>
</gene>
<dbReference type="SUPFAM" id="SSF82199">
    <property type="entry name" value="SET domain"/>
    <property type="match status" value="1"/>
</dbReference>
<evidence type="ECO:0000259" key="2">
    <source>
        <dbReference type="PROSITE" id="PS50280"/>
    </source>
</evidence>
<dbReference type="InterPro" id="IPR053185">
    <property type="entry name" value="SET_domain_protein"/>
</dbReference>
<protein>
    <recommendedName>
        <fullName evidence="2">SET domain-containing protein</fullName>
    </recommendedName>
</protein>
<dbReference type="AlphaFoldDB" id="A0A2T3B5Y7"/>
<feature type="region of interest" description="Disordered" evidence="1">
    <location>
        <begin position="1"/>
        <end position="74"/>
    </location>
</feature>
<dbReference type="EMBL" id="KZ679009">
    <property type="protein sequence ID" value="PSS22175.1"/>
    <property type="molecule type" value="Genomic_DNA"/>
</dbReference>
<organism evidence="3 4">
    <name type="scientific">Amorphotheca resinae ATCC 22711</name>
    <dbReference type="NCBI Taxonomy" id="857342"/>
    <lineage>
        <taxon>Eukaryota</taxon>
        <taxon>Fungi</taxon>
        <taxon>Dikarya</taxon>
        <taxon>Ascomycota</taxon>
        <taxon>Pezizomycotina</taxon>
        <taxon>Leotiomycetes</taxon>
        <taxon>Helotiales</taxon>
        <taxon>Amorphothecaceae</taxon>
        <taxon>Amorphotheca</taxon>
    </lineage>
</organism>
<name>A0A2T3B5Y7_AMORE</name>
<dbReference type="InParanoid" id="A0A2T3B5Y7"/>
<dbReference type="SMART" id="SM00317">
    <property type="entry name" value="SET"/>
    <property type="match status" value="1"/>
</dbReference>
<feature type="domain" description="SET" evidence="2">
    <location>
        <begin position="92"/>
        <end position="245"/>
    </location>
</feature>
<dbReference type="PANTHER" id="PTHR47332">
    <property type="entry name" value="SET DOMAIN-CONTAINING PROTEIN 5"/>
    <property type="match status" value="1"/>
</dbReference>
<dbReference type="CDD" id="cd20071">
    <property type="entry name" value="SET_SMYD"/>
    <property type="match status" value="1"/>
</dbReference>
<dbReference type="Pfam" id="PF00856">
    <property type="entry name" value="SET"/>
    <property type="match status" value="1"/>
</dbReference>